<dbReference type="Pfam" id="PF03446">
    <property type="entry name" value="NAD_binding_2"/>
    <property type="match status" value="1"/>
</dbReference>
<dbReference type="Gene3D" id="1.10.1040.10">
    <property type="entry name" value="N-(1-d-carboxylethyl)-l-norvaline Dehydrogenase, domain 2"/>
    <property type="match status" value="1"/>
</dbReference>
<dbReference type="EMBL" id="JANDBD010000013">
    <property type="protein sequence ID" value="MCP9275863.1"/>
    <property type="molecule type" value="Genomic_DNA"/>
</dbReference>
<dbReference type="PANTHER" id="PTHR43580">
    <property type="entry name" value="OXIDOREDUCTASE GLYR1-RELATED"/>
    <property type="match status" value="1"/>
</dbReference>
<dbReference type="RefSeq" id="WP_255063708.1">
    <property type="nucleotide sequence ID" value="NZ_JANDBD010000013.1"/>
</dbReference>
<dbReference type="Pfam" id="PF21761">
    <property type="entry name" value="RedAm-like_C"/>
    <property type="match status" value="1"/>
</dbReference>
<dbReference type="InterPro" id="IPR036291">
    <property type="entry name" value="NAD(P)-bd_dom_sf"/>
</dbReference>
<evidence type="ECO:0000259" key="4">
    <source>
        <dbReference type="Pfam" id="PF21761"/>
    </source>
</evidence>
<keyword evidence="6" id="KW-1185">Reference proteome</keyword>
<dbReference type="PANTHER" id="PTHR43580:SF2">
    <property type="entry name" value="CYTOKINE-LIKE NUCLEAR FACTOR N-PAC"/>
    <property type="match status" value="1"/>
</dbReference>
<evidence type="ECO:0000259" key="3">
    <source>
        <dbReference type="Pfam" id="PF03446"/>
    </source>
</evidence>
<dbReference type="InterPro" id="IPR015815">
    <property type="entry name" value="HIBADH-related"/>
</dbReference>
<dbReference type="InterPro" id="IPR006115">
    <property type="entry name" value="6PGDH_NADP-bd"/>
</dbReference>
<comment type="caution">
    <text evidence="5">The sequence shown here is derived from an EMBL/GenBank/DDBJ whole genome shotgun (WGS) entry which is preliminary data.</text>
</comment>
<gene>
    <name evidence="5" type="ORF">NM203_27100</name>
</gene>
<dbReference type="Gene3D" id="3.40.50.720">
    <property type="entry name" value="NAD(P)-binding Rossmann-like Domain"/>
    <property type="match status" value="1"/>
</dbReference>
<dbReference type="Proteomes" id="UP001651690">
    <property type="component" value="Unassembled WGS sequence"/>
</dbReference>
<proteinExistence type="inferred from homology"/>
<dbReference type="SUPFAM" id="SSF51735">
    <property type="entry name" value="NAD(P)-binding Rossmann-fold domains"/>
    <property type="match status" value="1"/>
</dbReference>
<evidence type="ECO:0000256" key="1">
    <source>
        <dbReference type="ARBA" id="ARBA00009080"/>
    </source>
</evidence>
<evidence type="ECO:0000313" key="6">
    <source>
        <dbReference type="Proteomes" id="UP001651690"/>
    </source>
</evidence>
<dbReference type="PIRSF" id="PIRSF000103">
    <property type="entry name" value="HIBADH"/>
    <property type="match status" value="1"/>
</dbReference>
<protein>
    <submittedName>
        <fullName evidence="5">NAD(P)-binding domain-containing protein</fullName>
    </submittedName>
</protein>
<name>A0ABT1M9Q7_9MYCO</name>
<reference evidence="5 6" key="1">
    <citation type="submission" date="2022-06" db="EMBL/GenBank/DDBJ databases">
        <title>Mycolicibacterium sp. CAU 1645 isolated from seawater.</title>
        <authorList>
            <person name="Kim W."/>
        </authorList>
    </citation>
    <scope>NUCLEOTIDE SEQUENCE [LARGE SCALE GENOMIC DNA]</scope>
    <source>
        <strain evidence="5 6">CAU 1645</strain>
    </source>
</reference>
<dbReference type="InterPro" id="IPR051265">
    <property type="entry name" value="HIBADH-related_NP60_sf"/>
</dbReference>
<comment type="similarity">
    <text evidence="1">Belongs to the HIBADH-related family.</text>
</comment>
<dbReference type="InterPro" id="IPR048666">
    <property type="entry name" value="RedAm-like_C"/>
</dbReference>
<dbReference type="InterPro" id="IPR013328">
    <property type="entry name" value="6PGD_dom2"/>
</dbReference>
<keyword evidence="2" id="KW-0560">Oxidoreductase</keyword>
<accession>A0ABT1M9Q7</accession>
<evidence type="ECO:0000313" key="5">
    <source>
        <dbReference type="EMBL" id="MCP9275863.1"/>
    </source>
</evidence>
<sequence>MTTVSVLGLGPMGRALAGALLDAGLSVTVWNRTPSRADELLGRGAHWAGTPAEAVAASDVTLINVVDHDVVDAVLDTAGPAVDGRGIVGLTSDTPERARHTATLVAAAGGRYLDGAIMTPAPTIGTDAASVLFAGPRSLFDSHASMFAELGRATWLGEDHGCAAGFDVALLDLFWTSTGGFLHALKVAQANGVGPSDLLPHALGIVEILPAVFTELTERARDGNHADSTAPVSSVAASLRHLIAASRDAGVGSDALQALKRSVDAVVEQGHGADEVTRVLDHL</sequence>
<feature type="domain" description="6-phosphogluconate dehydrogenase NADP-binding" evidence="3">
    <location>
        <begin position="4"/>
        <end position="154"/>
    </location>
</feature>
<feature type="domain" description="NADPH-dependent reductive aminase-like C-terminal" evidence="4">
    <location>
        <begin position="159"/>
        <end position="282"/>
    </location>
</feature>
<organism evidence="5 6">
    <name type="scientific">Mycolicibacterium arenosum</name>
    <dbReference type="NCBI Taxonomy" id="2952157"/>
    <lineage>
        <taxon>Bacteria</taxon>
        <taxon>Bacillati</taxon>
        <taxon>Actinomycetota</taxon>
        <taxon>Actinomycetes</taxon>
        <taxon>Mycobacteriales</taxon>
        <taxon>Mycobacteriaceae</taxon>
        <taxon>Mycolicibacterium</taxon>
    </lineage>
</organism>
<evidence type="ECO:0000256" key="2">
    <source>
        <dbReference type="ARBA" id="ARBA00023002"/>
    </source>
</evidence>